<dbReference type="Proteomes" id="UP000299102">
    <property type="component" value="Unassembled WGS sequence"/>
</dbReference>
<gene>
    <name evidence="2" type="ORF">EVAR_44378_1</name>
</gene>
<evidence type="ECO:0000313" key="2">
    <source>
        <dbReference type="EMBL" id="GBP59138.1"/>
    </source>
</evidence>
<organism evidence="2 3">
    <name type="scientific">Eumeta variegata</name>
    <name type="common">Bagworm moth</name>
    <name type="synonym">Eumeta japonica</name>
    <dbReference type="NCBI Taxonomy" id="151549"/>
    <lineage>
        <taxon>Eukaryota</taxon>
        <taxon>Metazoa</taxon>
        <taxon>Ecdysozoa</taxon>
        <taxon>Arthropoda</taxon>
        <taxon>Hexapoda</taxon>
        <taxon>Insecta</taxon>
        <taxon>Pterygota</taxon>
        <taxon>Neoptera</taxon>
        <taxon>Endopterygota</taxon>
        <taxon>Lepidoptera</taxon>
        <taxon>Glossata</taxon>
        <taxon>Ditrysia</taxon>
        <taxon>Tineoidea</taxon>
        <taxon>Psychidae</taxon>
        <taxon>Oiketicinae</taxon>
        <taxon>Eumeta</taxon>
    </lineage>
</organism>
<feature type="region of interest" description="Disordered" evidence="1">
    <location>
        <begin position="65"/>
        <end position="120"/>
    </location>
</feature>
<comment type="caution">
    <text evidence="2">The sequence shown here is derived from an EMBL/GenBank/DDBJ whole genome shotgun (WGS) entry which is preliminary data.</text>
</comment>
<keyword evidence="3" id="KW-1185">Reference proteome</keyword>
<protein>
    <submittedName>
        <fullName evidence="2">Uncharacterized protein</fullName>
    </submittedName>
</protein>
<dbReference type="EMBL" id="BGZK01000753">
    <property type="protein sequence ID" value="GBP59138.1"/>
    <property type="molecule type" value="Genomic_DNA"/>
</dbReference>
<reference evidence="2 3" key="1">
    <citation type="journal article" date="2019" name="Commun. Biol.">
        <title>The bagworm genome reveals a unique fibroin gene that provides high tensile strength.</title>
        <authorList>
            <person name="Kono N."/>
            <person name="Nakamura H."/>
            <person name="Ohtoshi R."/>
            <person name="Tomita M."/>
            <person name="Numata K."/>
            <person name="Arakawa K."/>
        </authorList>
    </citation>
    <scope>NUCLEOTIDE SEQUENCE [LARGE SCALE GENOMIC DNA]</scope>
</reference>
<sequence length="134" mass="15225">MNSPACDDGAKLCNWRCSDYDTNGIINCYNTKRHYRRIIEENINYSGRTANRYGVPFKLAASKTLKGRSVKKVQRTRSRSRRRRRPPPTEERDRPGEGRVLTRAAGRGRGGGPPSGHAARRMITPFPCLVTFYP</sequence>
<evidence type="ECO:0000313" key="3">
    <source>
        <dbReference type="Proteomes" id="UP000299102"/>
    </source>
</evidence>
<feature type="compositionally biased region" description="Basic residues" evidence="1">
    <location>
        <begin position="65"/>
        <end position="86"/>
    </location>
</feature>
<name>A0A4C1X5T7_EUMVA</name>
<feature type="compositionally biased region" description="Basic and acidic residues" evidence="1">
    <location>
        <begin position="87"/>
        <end position="97"/>
    </location>
</feature>
<proteinExistence type="predicted"/>
<evidence type="ECO:0000256" key="1">
    <source>
        <dbReference type="SAM" id="MobiDB-lite"/>
    </source>
</evidence>
<accession>A0A4C1X5T7</accession>
<dbReference type="AlphaFoldDB" id="A0A4C1X5T7"/>